<evidence type="ECO:0000313" key="1">
    <source>
        <dbReference type="EnsemblMetazoa" id="GPPI019007-PA"/>
    </source>
</evidence>
<reference evidence="1" key="2">
    <citation type="submission" date="2020-05" db="UniProtKB">
        <authorList>
            <consortium name="EnsemblMetazoa"/>
        </authorList>
    </citation>
    <scope>IDENTIFICATION</scope>
    <source>
        <strain evidence="1">IAEA</strain>
    </source>
</reference>
<reference evidence="2" key="1">
    <citation type="submission" date="2015-01" db="EMBL/GenBank/DDBJ databases">
        <authorList>
            <person name="Aksoy S."/>
            <person name="Warren W."/>
            <person name="Wilson R.K."/>
        </authorList>
    </citation>
    <scope>NUCLEOTIDE SEQUENCE [LARGE SCALE GENOMIC DNA]</scope>
    <source>
        <strain evidence="2">IAEA</strain>
    </source>
</reference>
<keyword evidence="2" id="KW-1185">Reference proteome</keyword>
<organism evidence="1 2">
    <name type="scientific">Glossina palpalis gambiensis</name>
    <dbReference type="NCBI Taxonomy" id="67801"/>
    <lineage>
        <taxon>Eukaryota</taxon>
        <taxon>Metazoa</taxon>
        <taxon>Ecdysozoa</taxon>
        <taxon>Arthropoda</taxon>
        <taxon>Hexapoda</taxon>
        <taxon>Insecta</taxon>
        <taxon>Pterygota</taxon>
        <taxon>Neoptera</taxon>
        <taxon>Endopterygota</taxon>
        <taxon>Diptera</taxon>
        <taxon>Brachycera</taxon>
        <taxon>Muscomorpha</taxon>
        <taxon>Hippoboscoidea</taxon>
        <taxon>Glossinidae</taxon>
        <taxon>Glossina</taxon>
    </lineage>
</organism>
<dbReference type="EMBL" id="JXJN01008558">
    <property type="status" value="NOT_ANNOTATED_CDS"/>
    <property type="molecule type" value="Genomic_DNA"/>
</dbReference>
<dbReference type="Proteomes" id="UP000092460">
    <property type="component" value="Unassembled WGS sequence"/>
</dbReference>
<protein>
    <submittedName>
        <fullName evidence="1">Uncharacterized protein</fullName>
    </submittedName>
</protein>
<accession>A0A1B0B4V5</accession>
<evidence type="ECO:0000313" key="2">
    <source>
        <dbReference type="Proteomes" id="UP000092460"/>
    </source>
</evidence>
<sequence>MRLREYPKWKSGHQHFILNIDETVGSFWAKAAGLSLVSSIVTINLLSSSKFKVLSRKSNSCGGSIGLINKGAEPDVIPDYREKHADLSRSGKNEPVKNNKRPVCNVRGIALSIILPLKAFQLVSSYHQCNLVTHKRGTCNYLKADLEHQSPHASSFVGHIQMYQTRHELLENVQLESPPSEEPLLRASSKSDFLTRIDRRRLRSFRLRVDTDGKFSSKALFANRSIEYPRFLYVSTTVRYDDDDDDDAIIIINYH</sequence>
<proteinExistence type="predicted"/>
<name>A0A1B0B4V5_9MUSC</name>
<dbReference type="VEuPathDB" id="VectorBase:GPPI019007"/>
<dbReference type="EMBL" id="JXJN01008559">
    <property type="status" value="NOT_ANNOTATED_CDS"/>
    <property type="molecule type" value="Genomic_DNA"/>
</dbReference>
<dbReference type="EnsemblMetazoa" id="GPPI019007-RA">
    <property type="protein sequence ID" value="GPPI019007-PA"/>
    <property type="gene ID" value="GPPI019007"/>
</dbReference>
<dbReference type="AlphaFoldDB" id="A0A1B0B4V5"/>